<feature type="domain" description="Antitoxin Xre/MbcA/ParS-like toxin-binding" evidence="1">
    <location>
        <begin position="82"/>
        <end position="120"/>
    </location>
</feature>
<dbReference type="EMBL" id="BLXZ01000001">
    <property type="protein sequence ID" value="GFO66590.1"/>
    <property type="molecule type" value="Genomic_DNA"/>
</dbReference>
<evidence type="ECO:0000313" key="3">
    <source>
        <dbReference type="Proteomes" id="UP000587586"/>
    </source>
</evidence>
<dbReference type="Proteomes" id="UP000587586">
    <property type="component" value="Unassembled WGS sequence"/>
</dbReference>
<reference evidence="3" key="1">
    <citation type="submission" date="2020-06" db="EMBL/GenBank/DDBJ databases">
        <title>Draft genomic sequecing of Geomonas sp. Red745.</title>
        <authorList>
            <person name="Itoh H."/>
            <person name="Xu Z.X."/>
            <person name="Ushijima N."/>
            <person name="Masuda Y."/>
            <person name="Shiratori Y."/>
            <person name="Senoo K."/>
        </authorList>
    </citation>
    <scope>NUCLEOTIDE SEQUENCE [LARGE SCALE GENOMIC DNA]</scope>
    <source>
        <strain evidence="3">Red745</strain>
    </source>
</reference>
<organism evidence="2 3">
    <name type="scientific">Geomonas limicola</name>
    <dbReference type="NCBI Taxonomy" id="2740186"/>
    <lineage>
        <taxon>Bacteria</taxon>
        <taxon>Pseudomonadati</taxon>
        <taxon>Thermodesulfobacteriota</taxon>
        <taxon>Desulfuromonadia</taxon>
        <taxon>Geobacterales</taxon>
        <taxon>Geobacteraceae</taxon>
        <taxon>Geomonas</taxon>
    </lineage>
</organism>
<accession>A0A6V8N2K7</accession>
<dbReference type="InterPro" id="IPR024467">
    <property type="entry name" value="Xre/MbcA/ParS-like_toxin-bd"/>
</dbReference>
<keyword evidence="3" id="KW-1185">Reference proteome</keyword>
<comment type="caution">
    <text evidence="2">The sequence shown here is derived from an EMBL/GenBank/DDBJ whole genome shotgun (WGS) entry which is preliminary data.</text>
</comment>
<dbReference type="AlphaFoldDB" id="A0A6V8N2K7"/>
<proteinExistence type="predicted"/>
<dbReference type="RefSeq" id="WP_183359132.1">
    <property type="nucleotide sequence ID" value="NZ_BLXZ01000001.1"/>
</dbReference>
<evidence type="ECO:0000259" key="1">
    <source>
        <dbReference type="Pfam" id="PF09722"/>
    </source>
</evidence>
<sequence>MLDATVREADRALILAQAVLATARSLGLAQEKVAQALEQSMGIAGETAERMGIGAEGEEDDTYPQQLRRLYCSLGNILDWSMEDAKKWLLSVNGAFDGKRPLELLDDTAGVIRLVSYLERYGVSG</sequence>
<evidence type="ECO:0000313" key="2">
    <source>
        <dbReference type="EMBL" id="GFO66590.1"/>
    </source>
</evidence>
<gene>
    <name evidence="2" type="ORF">GMLC_01690</name>
</gene>
<dbReference type="Pfam" id="PF09722">
    <property type="entry name" value="Xre_MbcA_ParS_C"/>
    <property type="match status" value="1"/>
</dbReference>
<protein>
    <recommendedName>
        <fullName evidence="1">Antitoxin Xre/MbcA/ParS-like toxin-binding domain-containing protein</fullName>
    </recommendedName>
</protein>
<name>A0A6V8N2K7_9BACT</name>